<feature type="compositionally biased region" description="Acidic residues" evidence="10">
    <location>
        <begin position="98"/>
        <end position="110"/>
    </location>
</feature>
<keyword evidence="7" id="KW-0539">Nucleus</keyword>
<proteinExistence type="predicted"/>
<feature type="compositionally biased region" description="Basic and acidic residues" evidence="10">
    <location>
        <begin position="1"/>
        <end position="10"/>
    </location>
</feature>
<dbReference type="PANTHER" id="PTHR15679">
    <property type="entry name" value="PCNA-ASSOCIATED FACTOR"/>
    <property type="match status" value="1"/>
</dbReference>
<dbReference type="Proteomes" id="UP000014760">
    <property type="component" value="Unassembled WGS sequence"/>
</dbReference>
<dbReference type="GO" id="GO:0005634">
    <property type="term" value="C:nucleus"/>
    <property type="evidence" value="ECO:0007669"/>
    <property type="project" value="UniProtKB-SubCell"/>
</dbReference>
<evidence type="ECO:0000256" key="5">
    <source>
        <dbReference type="ARBA" id="ARBA00022763"/>
    </source>
</evidence>
<reference evidence="13" key="3">
    <citation type="submission" date="2015-06" db="UniProtKB">
        <authorList>
            <consortium name="EnsemblMetazoa"/>
        </authorList>
    </citation>
    <scope>IDENTIFICATION</scope>
</reference>
<feature type="domain" description="PCNA-associated factor histone-like" evidence="11">
    <location>
        <begin position="1"/>
        <end position="118"/>
    </location>
</feature>
<evidence type="ECO:0000256" key="3">
    <source>
        <dbReference type="ARBA" id="ARBA00013777"/>
    </source>
</evidence>
<evidence type="ECO:0000256" key="4">
    <source>
        <dbReference type="ARBA" id="ARBA00022490"/>
    </source>
</evidence>
<feature type="compositionally biased region" description="Basic and acidic residues" evidence="10">
    <location>
        <begin position="111"/>
        <end position="133"/>
    </location>
</feature>
<dbReference type="OrthoDB" id="7479084at2759"/>
<dbReference type="GO" id="GO:0003682">
    <property type="term" value="F:chromatin binding"/>
    <property type="evidence" value="ECO:0007669"/>
    <property type="project" value="TreeGrafter"/>
</dbReference>
<evidence type="ECO:0000256" key="10">
    <source>
        <dbReference type="SAM" id="MobiDB-lite"/>
    </source>
</evidence>
<evidence type="ECO:0000256" key="2">
    <source>
        <dbReference type="ARBA" id="ARBA00004556"/>
    </source>
</evidence>
<protein>
    <recommendedName>
        <fullName evidence="3">PCNA-associated factor</fullName>
    </recommendedName>
    <alternativeName>
        <fullName evidence="8">PCNA-associated factor of 15 kDa</fullName>
    </alternativeName>
    <alternativeName>
        <fullName evidence="9">PCNA-clamp-associated factor</fullName>
    </alternativeName>
</protein>
<keyword evidence="4" id="KW-0963">Cytoplasm</keyword>
<dbReference type="GO" id="GO:0051726">
    <property type="term" value="P:regulation of cell cycle"/>
    <property type="evidence" value="ECO:0007669"/>
    <property type="project" value="InterPro"/>
</dbReference>
<dbReference type="GO" id="GO:0048471">
    <property type="term" value="C:perinuclear region of cytoplasm"/>
    <property type="evidence" value="ECO:0007669"/>
    <property type="project" value="UniProtKB-SubCell"/>
</dbReference>
<dbReference type="OMA" id="QPDHTDE"/>
<evidence type="ECO:0000256" key="9">
    <source>
        <dbReference type="ARBA" id="ARBA00031186"/>
    </source>
</evidence>
<dbReference type="InterPro" id="IPR031444">
    <property type="entry name" value="PCNA-AF_dom"/>
</dbReference>
<organism evidence="12">
    <name type="scientific">Capitella teleta</name>
    <name type="common">Polychaete worm</name>
    <dbReference type="NCBI Taxonomy" id="283909"/>
    <lineage>
        <taxon>Eukaryota</taxon>
        <taxon>Metazoa</taxon>
        <taxon>Spiralia</taxon>
        <taxon>Lophotrochozoa</taxon>
        <taxon>Annelida</taxon>
        <taxon>Polychaeta</taxon>
        <taxon>Sedentaria</taxon>
        <taxon>Scolecida</taxon>
        <taxon>Capitellidae</taxon>
        <taxon>Capitella</taxon>
    </lineage>
</organism>
<keyword evidence="5" id="KW-0227">DNA damage</keyword>
<reference evidence="14" key="1">
    <citation type="submission" date="2012-12" db="EMBL/GenBank/DDBJ databases">
        <authorList>
            <person name="Hellsten U."/>
            <person name="Grimwood J."/>
            <person name="Chapman J.A."/>
            <person name="Shapiro H."/>
            <person name="Aerts A."/>
            <person name="Otillar R.P."/>
            <person name="Terry A.Y."/>
            <person name="Boore J.L."/>
            <person name="Simakov O."/>
            <person name="Marletaz F."/>
            <person name="Cho S.-J."/>
            <person name="Edsinger-Gonzales E."/>
            <person name="Havlak P."/>
            <person name="Kuo D.-H."/>
            <person name="Larsson T."/>
            <person name="Lv J."/>
            <person name="Arendt D."/>
            <person name="Savage R."/>
            <person name="Osoegawa K."/>
            <person name="de Jong P."/>
            <person name="Lindberg D.R."/>
            <person name="Seaver E.C."/>
            <person name="Weisblat D.A."/>
            <person name="Putnam N.H."/>
            <person name="Grigoriev I.V."/>
            <person name="Rokhsar D.S."/>
        </authorList>
    </citation>
    <scope>NUCLEOTIDE SEQUENCE</scope>
    <source>
        <strain evidence="14">I ESC-2004</strain>
    </source>
</reference>
<sequence>MVRTKADGGSRKAVAARAPRKVLGGGGGGGGGGGACNFSSPKAGKVDKYAGGNVVCPRPTPDWQKNITGFIKVQRKENTEPKEKQDSRSTKENKPQNEEVEQMDDIEDVEEIAKSKDKEDETDKVGNDLAKEVAEEEPSGSTSTEKPLRNGLISDDSDDE</sequence>
<name>R7T3C3_CAPTE</name>
<dbReference type="GO" id="GO:0019985">
    <property type="term" value="P:translesion synthesis"/>
    <property type="evidence" value="ECO:0007669"/>
    <property type="project" value="TreeGrafter"/>
</dbReference>
<dbReference type="InterPro" id="IPR040444">
    <property type="entry name" value="PCNA-AF"/>
</dbReference>
<gene>
    <name evidence="12" type="ORF">CAPTEDRAFT_221891</name>
</gene>
<dbReference type="PANTHER" id="PTHR15679:SF8">
    <property type="entry name" value="PCNA-ASSOCIATED FACTOR"/>
    <property type="match status" value="1"/>
</dbReference>
<dbReference type="EnsemblMetazoa" id="CapteT221891">
    <property type="protein sequence ID" value="CapteP221891"/>
    <property type="gene ID" value="CapteG221891"/>
</dbReference>
<dbReference type="Pfam" id="PF15715">
    <property type="entry name" value="PAF"/>
    <property type="match status" value="1"/>
</dbReference>
<evidence type="ECO:0000313" key="12">
    <source>
        <dbReference type="EMBL" id="ELT87197.1"/>
    </source>
</evidence>
<dbReference type="HOGENOM" id="CLU_1653804_0_0_1"/>
<dbReference type="GO" id="GO:0006281">
    <property type="term" value="P:DNA repair"/>
    <property type="evidence" value="ECO:0007669"/>
    <property type="project" value="UniProtKB-KW"/>
</dbReference>
<feature type="region of interest" description="Disordered" evidence="10">
    <location>
        <begin position="1"/>
        <end position="160"/>
    </location>
</feature>
<feature type="compositionally biased region" description="Basic and acidic residues" evidence="10">
    <location>
        <begin position="74"/>
        <end position="97"/>
    </location>
</feature>
<evidence type="ECO:0000256" key="7">
    <source>
        <dbReference type="ARBA" id="ARBA00023242"/>
    </source>
</evidence>
<evidence type="ECO:0000256" key="8">
    <source>
        <dbReference type="ARBA" id="ARBA00030014"/>
    </source>
</evidence>
<accession>R7T3C3</accession>
<dbReference type="EMBL" id="KB312450">
    <property type="protein sequence ID" value="ELT87197.1"/>
    <property type="molecule type" value="Genomic_DNA"/>
</dbReference>
<evidence type="ECO:0000256" key="1">
    <source>
        <dbReference type="ARBA" id="ARBA00004123"/>
    </source>
</evidence>
<dbReference type="STRING" id="283909.R7T3C3"/>
<keyword evidence="14" id="KW-1185">Reference proteome</keyword>
<reference evidence="12 14" key="2">
    <citation type="journal article" date="2013" name="Nature">
        <title>Insights into bilaterian evolution from three spiralian genomes.</title>
        <authorList>
            <person name="Simakov O."/>
            <person name="Marletaz F."/>
            <person name="Cho S.J."/>
            <person name="Edsinger-Gonzales E."/>
            <person name="Havlak P."/>
            <person name="Hellsten U."/>
            <person name="Kuo D.H."/>
            <person name="Larsson T."/>
            <person name="Lv J."/>
            <person name="Arendt D."/>
            <person name="Savage R."/>
            <person name="Osoegawa K."/>
            <person name="de Jong P."/>
            <person name="Grimwood J."/>
            <person name="Chapman J.A."/>
            <person name="Shapiro H."/>
            <person name="Aerts A."/>
            <person name="Otillar R.P."/>
            <person name="Terry A.Y."/>
            <person name="Boore J.L."/>
            <person name="Grigoriev I.V."/>
            <person name="Lindberg D.R."/>
            <person name="Seaver E.C."/>
            <person name="Weisblat D.A."/>
            <person name="Putnam N.H."/>
            <person name="Rokhsar D.S."/>
        </authorList>
    </citation>
    <scope>NUCLEOTIDE SEQUENCE</scope>
    <source>
        <strain evidence="12 14">I ESC-2004</strain>
    </source>
</reference>
<evidence type="ECO:0000313" key="14">
    <source>
        <dbReference type="Proteomes" id="UP000014760"/>
    </source>
</evidence>
<evidence type="ECO:0000256" key="6">
    <source>
        <dbReference type="ARBA" id="ARBA00023204"/>
    </source>
</evidence>
<comment type="subcellular location">
    <subcellularLocation>
        <location evidence="2">Cytoplasm</location>
        <location evidence="2">Perinuclear region</location>
    </subcellularLocation>
    <subcellularLocation>
        <location evidence="1">Nucleus</location>
    </subcellularLocation>
</comment>
<dbReference type="AlphaFoldDB" id="R7T3C3"/>
<evidence type="ECO:0000259" key="11">
    <source>
        <dbReference type="Pfam" id="PF15715"/>
    </source>
</evidence>
<feature type="compositionally biased region" description="Gly residues" evidence="10">
    <location>
        <begin position="23"/>
        <end position="35"/>
    </location>
</feature>
<evidence type="ECO:0000313" key="13">
    <source>
        <dbReference type="EnsemblMetazoa" id="CapteP221891"/>
    </source>
</evidence>
<keyword evidence="6" id="KW-0234">DNA repair</keyword>
<dbReference type="EMBL" id="AMQN01003670">
    <property type="status" value="NOT_ANNOTATED_CDS"/>
    <property type="molecule type" value="Genomic_DNA"/>
</dbReference>